<dbReference type="SUPFAM" id="SSF56281">
    <property type="entry name" value="Metallo-hydrolase/oxidoreductase"/>
    <property type="match status" value="1"/>
</dbReference>
<gene>
    <name evidence="3" type="ORF">BDK89_0045</name>
</gene>
<protein>
    <submittedName>
        <fullName evidence="3">Glyoxylase-like metal-dependent hydrolase (Beta-lactamase superfamily II)</fullName>
    </submittedName>
</protein>
<sequence length="393" mass="44029">MSHDEHQHEHAPGRTDGHTHRHGHQHGAAPATGNTGDEAPRPRKQEQETATTDVTEVAPGVLRTELPIQLPGLGHVNCYVMEDERGIAVVDPGLPGPEAWESLVDRLGRAGYQVTDVHTVVVTHSHPDHFGGAQRLRYESGADIVTHESFRTLFDYAVDESEDSAELTINSFDEQVEAIERYMSRPSPWGGRRAGPSREFLERLHGGRTDSVRIFEPLRPTKPLVEGQTIRLARREWVAMHTPGHTYDHLCLFDPEYGVMFTGDHVLPTITPHISGMAPQADPLALFFESLARMADQEGVSVALPAHGKPFTDLRGRSEHIIEHHGDRLQIIRDAAERVPDGTVNDYMRVLFRERSWGEMAESETYAHLEHLRELGEFARWTDDGLAHYRPAG</sequence>
<dbReference type="AlphaFoldDB" id="A0A4R7HUH6"/>
<dbReference type="PANTHER" id="PTHR23131:SF4">
    <property type="entry name" value="METALLO-BETA-LACTAMASE SUPERFAMILY POTEIN"/>
    <property type="match status" value="1"/>
</dbReference>
<dbReference type="Pfam" id="PF00753">
    <property type="entry name" value="Lactamase_B"/>
    <property type="match status" value="1"/>
</dbReference>
<organism evidence="3 4">
    <name type="scientific">Ilumatobacter fluminis</name>
    <dbReference type="NCBI Taxonomy" id="467091"/>
    <lineage>
        <taxon>Bacteria</taxon>
        <taxon>Bacillati</taxon>
        <taxon>Actinomycetota</taxon>
        <taxon>Acidimicrobiia</taxon>
        <taxon>Acidimicrobiales</taxon>
        <taxon>Ilumatobacteraceae</taxon>
        <taxon>Ilumatobacter</taxon>
    </lineage>
</organism>
<comment type="caution">
    <text evidence="3">The sequence shown here is derived from an EMBL/GenBank/DDBJ whole genome shotgun (WGS) entry which is preliminary data.</text>
</comment>
<dbReference type="RefSeq" id="WP_133867033.1">
    <property type="nucleotide sequence ID" value="NZ_SOAU01000001.1"/>
</dbReference>
<dbReference type="InterPro" id="IPR001279">
    <property type="entry name" value="Metallo-B-lactamas"/>
</dbReference>
<feature type="region of interest" description="Disordered" evidence="1">
    <location>
        <begin position="1"/>
        <end position="58"/>
    </location>
</feature>
<accession>A0A4R7HUH6</accession>
<evidence type="ECO:0000256" key="1">
    <source>
        <dbReference type="SAM" id="MobiDB-lite"/>
    </source>
</evidence>
<evidence type="ECO:0000259" key="2">
    <source>
        <dbReference type="SMART" id="SM00849"/>
    </source>
</evidence>
<feature type="compositionally biased region" description="Basic and acidic residues" evidence="1">
    <location>
        <begin position="38"/>
        <end position="47"/>
    </location>
</feature>
<keyword evidence="4" id="KW-1185">Reference proteome</keyword>
<feature type="domain" description="Metallo-beta-lactamase" evidence="2">
    <location>
        <begin position="75"/>
        <end position="307"/>
    </location>
</feature>
<evidence type="ECO:0000313" key="3">
    <source>
        <dbReference type="EMBL" id="TDT14490.1"/>
    </source>
</evidence>
<dbReference type="SMART" id="SM00849">
    <property type="entry name" value="Lactamase_B"/>
    <property type="match status" value="1"/>
</dbReference>
<dbReference type="PANTHER" id="PTHR23131">
    <property type="entry name" value="ENDORIBONUCLEASE LACTB2"/>
    <property type="match status" value="1"/>
</dbReference>
<dbReference type="InterPro" id="IPR050662">
    <property type="entry name" value="Sec-metab_biosynth-thioest"/>
</dbReference>
<feature type="compositionally biased region" description="Basic and acidic residues" evidence="1">
    <location>
        <begin position="1"/>
        <end position="18"/>
    </location>
</feature>
<dbReference type="Proteomes" id="UP000294558">
    <property type="component" value="Unassembled WGS sequence"/>
</dbReference>
<proteinExistence type="predicted"/>
<dbReference type="InterPro" id="IPR036866">
    <property type="entry name" value="RibonucZ/Hydroxyglut_hydro"/>
</dbReference>
<dbReference type="GO" id="GO:0016787">
    <property type="term" value="F:hydrolase activity"/>
    <property type="evidence" value="ECO:0007669"/>
    <property type="project" value="UniProtKB-KW"/>
</dbReference>
<reference evidence="3 4" key="1">
    <citation type="submission" date="2019-03" db="EMBL/GenBank/DDBJ databases">
        <title>Sequencing the genomes of 1000 actinobacteria strains.</title>
        <authorList>
            <person name="Klenk H.-P."/>
        </authorList>
    </citation>
    <scope>NUCLEOTIDE SEQUENCE [LARGE SCALE GENOMIC DNA]</scope>
    <source>
        <strain evidence="3 4">DSM 18936</strain>
    </source>
</reference>
<evidence type="ECO:0000313" key="4">
    <source>
        <dbReference type="Proteomes" id="UP000294558"/>
    </source>
</evidence>
<name>A0A4R7HUH6_9ACTN</name>
<dbReference type="OrthoDB" id="2971563at2"/>
<dbReference type="Gene3D" id="3.60.15.10">
    <property type="entry name" value="Ribonuclease Z/Hydroxyacylglutathione hydrolase-like"/>
    <property type="match status" value="1"/>
</dbReference>
<keyword evidence="3" id="KW-0378">Hydrolase</keyword>
<dbReference type="EMBL" id="SOAU01000001">
    <property type="protein sequence ID" value="TDT14490.1"/>
    <property type="molecule type" value="Genomic_DNA"/>
</dbReference>